<reference evidence="2 3" key="1">
    <citation type="submission" date="2019-06" db="EMBL/GenBank/DDBJ databases">
        <authorList>
            <person name="Palmer J.M."/>
        </authorList>
    </citation>
    <scope>NUCLEOTIDE SEQUENCE [LARGE SCALE GENOMIC DNA]</scope>
    <source>
        <strain evidence="2 3">TWF788</strain>
    </source>
</reference>
<dbReference type="EMBL" id="JAABOE010000026">
    <property type="protein sequence ID" value="KAF3183856.1"/>
    <property type="molecule type" value="Genomic_DNA"/>
</dbReference>
<feature type="compositionally biased region" description="Basic and acidic residues" evidence="1">
    <location>
        <begin position="266"/>
        <end position="275"/>
    </location>
</feature>
<evidence type="ECO:0000313" key="2">
    <source>
        <dbReference type="EMBL" id="KAF3183856.1"/>
    </source>
</evidence>
<protein>
    <submittedName>
        <fullName evidence="2">Uncharacterized protein</fullName>
    </submittedName>
</protein>
<dbReference type="AlphaFoldDB" id="A0A7C8PY18"/>
<feature type="compositionally biased region" description="Basic and acidic residues" evidence="1">
    <location>
        <begin position="327"/>
        <end position="337"/>
    </location>
</feature>
<proteinExistence type="predicted"/>
<accession>A0A7C8PY18</accession>
<organism evidence="2 3">
    <name type="scientific">Orbilia oligospora</name>
    <name type="common">Nematode-trapping fungus</name>
    <name type="synonym">Arthrobotrys oligospora</name>
    <dbReference type="NCBI Taxonomy" id="2813651"/>
    <lineage>
        <taxon>Eukaryota</taxon>
        <taxon>Fungi</taxon>
        <taxon>Dikarya</taxon>
        <taxon>Ascomycota</taxon>
        <taxon>Pezizomycotina</taxon>
        <taxon>Orbiliomycetes</taxon>
        <taxon>Orbiliales</taxon>
        <taxon>Orbiliaceae</taxon>
        <taxon>Orbilia</taxon>
    </lineage>
</organism>
<sequence length="456" mass="52871">MVLKEEYSGILQASYLLSNRADFFPPKEERVETPEEPEYPLFEPGTGFSSPQAPGLELDTTEGYLSSRWRIILADLAALDSGYIQMPNGELRLSFRSYRDIQYEGDDVPRTKPDLDKSFENYGIGTDAGAYSAFTLLELCVRTVGILGWNYRQLIVDRRIPRFRSLRWEFGDEPTEEQVEEVKSRYDPRQLWGPPVSSGIPFERYMKLEPELGRDGAGFVWSHLEGMINQEFLENGKWMGFYTYADMQEIDPAMIEIEFTVVDPKDLEPQRPKYFDDEDDEYDEDDEDEDEDEDEEDEEYEDEEDGEDGEDEEDEEDEEDDLEYEDDQPKGSEKNETDEAADTEEEKPKKKPEKKQKSPEVPIIAVKATGKDGLGDFVLWGKFYPKTGKVQLTKAYYKGIEPGTMWNWTTFMTPFGIVGRWGDRGFGGYVWLWKEDWYGPVEGNELANRLHPERQS</sequence>
<evidence type="ECO:0000256" key="1">
    <source>
        <dbReference type="SAM" id="MobiDB-lite"/>
    </source>
</evidence>
<comment type="caution">
    <text evidence="2">The sequence shown here is derived from an EMBL/GenBank/DDBJ whole genome shotgun (WGS) entry which is preliminary data.</text>
</comment>
<evidence type="ECO:0000313" key="3">
    <source>
        <dbReference type="Proteomes" id="UP000479691"/>
    </source>
</evidence>
<feature type="region of interest" description="Disordered" evidence="1">
    <location>
        <begin position="266"/>
        <end position="362"/>
    </location>
</feature>
<feature type="compositionally biased region" description="Acidic residues" evidence="1">
    <location>
        <begin position="276"/>
        <end position="326"/>
    </location>
</feature>
<gene>
    <name evidence="2" type="ORF">TWF788_005582</name>
</gene>
<name>A0A7C8PY18_ORBOL</name>
<dbReference type="Proteomes" id="UP000479691">
    <property type="component" value="Unassembled WGS sequence"/>
</dbReference>